<dbReference type="PANTHER" id="PTHR24287">
    <property type="entry name" value="P450, PUTATIVE (EUROFUNG)-RELATED"/>
    <property type="match status" value="1"/>
</dbReference>
<accession>A0A9P3PZF0</accession>
<evidence type="ECO:0000256" key="9">
    <source>
        <dbReference type="RuleBase" id="RU000461"/>
    </source>
</evidence>
<comment type="cofactor">
    <cofactor evidence="1 8">
        <name>heme</name>
        <dbReference type="ChEBI" id="CHEBI:30413"/>
    </cofactor>
</comment>
<proteinExistence type="inferred from homology"/>
<evidence type="ECO:0000256" key="7">
    <source>
        <dbReference type="ARBA" id="ARBA00023033"/>
    </source>
</evidence>
<organism evidence="11 12">
    <name type="scientific">Lyophyllum shimeji</name>
    <name type="common">Hon-shimeji</name>
    <name type="synonym">Tricholoma shimeji</name>
    <dbReference type="NCBI Taxonomy" id="47721"/>
    <lineage>
        <taxon>Eukaryota</taxon>
        <taxon>Fungi</taxon>
        <taxon>Dikarya</taxon>
        <taxon>Basidiomycota</taxon>
        <taxon>Agaricomycotina</taxon>
        <taxon>Agaricomycetes</taxon>
        <taxon>Agaricomycetidae</taxon>
        <taxon>Agaricales</taxon>
        <taxon>Tricholomatineae</taxon>
        <taxon>Lyophyllaceae</taxon>
        <taxon>Lyophyllum</taxon>
    </lineage>
</organism>
<keyword evidence="5 9" id="KW-0560">Oxidoreductase</keyword>
<gene>
    <name evidence="11" type="ORF">LshimejAT787_1602880</name>
</gene>
<evidence type="ECO:0000256" key="10">
    <source>
        <dbReference type="SAM" id="Phobius"/>
    </source>
</evidence>
<protein>
    <submittedName>
        <fullName evidence="11">Cytochrome P450 monooxygenase</fullName>
    </submittedName>
</protein>
<evidence type="ECO:0000313" key="12">
    <source>
        <dbReference type="Proteomes" id="UP001063166"/>
    </source>
</evidence>
<dbReference type="GO" id="GO:0020037">
    <property type="term" value="F:heme binding"/>
    <property type="evidence" value="ECO:0007669"/>
    <property type="project" value="InterPro"/>
</dbReference>
<name>A0A9P3PZF0_LYOSH</name>
<keyword evidence="6 8" id="KW-0408">Iron</keyword>
<dbReference type="Proteomes" id="UP001063166">
    <property type="component" value="Unassembled WGS sequence"/>
</dbReference>
<dbReference type="GO" id="GO:0005506">
    <property type="term" value="F:iron ion binding"/>
    <property type="evidence" value="ECO:0007669"/>
    <property type="project" value="InterPro"/>
</dbReference>
<dbReference type="Pfam" id="PF00067">
    <property type="entry name" value="p450"/>
    <property type="match status" value="1"/>
</dbReference>
<evidence type="ECO:0000313" key="11">
    <source>
        <dbReference type="EMBL" id="GLB44358.1"/>
    </source>
</evidence>
<dbReference type="EMBL" id="BRPK01000016">
    <property type="protein sequence ID" value="GLB44358.1"/>
    <property type="molecule type" value="Genomic_DNA"/>
</dbReference>
<evidence type="ECO:0000256" key="3">
    <source>
        <dbReference type="ARBA" id="ARBA00022617"/>
    </source>
</evidence>
<evidence type="ECO:0000256" key="5">
    <source>
        <dbReference type="ARBA" id="ARBA00023002"/>
    </source>
</evidence>
<evidence type="ECO:0000256" key="8">
    <source>
        <dbReference type="PIRSR" id="PIRSR602401-1"/>
    </source>
</evidence>
<feature type="transmembrane region" description="Helical" evidence="10">
    <location>
        <begin position="38"/>
        <end position="63"/>
    </location>
</feature>
<comment type="similarity">
    <text evidence="2 9">Belongs to the cytochrome P450 family.</text>
</comment>
<sequence length="575" mass="65654">MVVVTPGIDFIARHLVTFSVPSALFGVALRALGATYGYYIPTWAVVSGSVLFIPFLFTARVIYKRFSDRRQAAALGARLAPEINGKLIGNLDILSTMRRLWDTGYPADGLIEVMCDKGPTVNMRIMWVDMVFTSCPEHIKAILATDFNNYAKGMRFHRSMTRPFFTRDRISDFELFDRHADTAIALIKERMRIGQAIDFHDLMSRFTLDSASEFLFGHCVHSLTAGLPWPHNAFYVPPESKTPQSQRANDFARAFLEAQEIISSRERYGWIWPLTEIFGDKTKEPMKIVNAYLDPIIQEAITKRDAAPKSEEKNSDSHAEEGETLMDHLVRLTSDPVVLRDETLNIMIAGRDTTAATLTFVIYFLAMYPAVNARLREEILAKVGPTRRPDYDDIRDMKYLRAVINETLRLFPIVPFNTRENIHATTWSSPDPTQKPIYLPAGTKVPYSVFLMHRRKDLWGPDAEEFDPDRFLDDRLKKYLMKNSFIFLPFNAGPRICLGQQFAYNEMSFFIIRFLQHFSSISLDEEAAPPEARPPPHWANGVGRKTIERVYPKIHLTMYASGGLWVKTKDADNNA</sequence>
<dbReference type="InterPro" id="IPR001128">
    <property type="entry name" value="Cyt_P450"/>
</dbReference>
<feature type="binding site" description="axial binding residue" evidence="8">
    <location>
        <position position="497"/>
    </location>
    <ligand>
        <name>heme</name>
        <dbReference type="ChEBI" id="CHEBI:30413"/>
    </ligand>
    <ligandPart>
        <name>Fe</name>
        <dbReference type="ChEBI" id="CHEBI:18248"/>
    </ligandPart>
</feature>
<dbReference type="InterPro" id="IPR047146">
    <property type="entry name" value="Cyt_P450_E_CYP52_fungi"/>
</dbReference>
<evidence type="ECO:0000256" key="6">
    <source>
        <dbReference type="ARBA" id="ARBA00023004"/>
    </source>
</evidence>
<dbReference type="AlphaFoldDB" id="A0A9P3PZF0"/>
<dbReference type="PRINTS" id="PR00463">
    <property type="entry name" value="EP450I"/>
</dbReference>
<evidence type="ECO:0000256" key="1">
    <source>
        <dbReference type="ARBA" id="ARBA00001971"/>
    </source>
</evidence>
<dbReference type="PANTHER" id="PTHR24287:SF1">
    <property type="entry name" value="P450, PUTATIVE (EUROFUNG)-RELATED"/>
    <property type="match status" value="1"/>
</dbReference>
<keyword evidence="7 9" id="KW-0503">Monooxygenase</keyword>
<dbReference type="Gene3D" id="1.10.630.10">
    <property type="entry name" value="Cytochrome P450"/>
    <property type="match status" value="1"/>
</dbReference>
<comment type="caution">
    <text evidence="11">The sequence shown here is derived from an EMBL/GenBank/DDBJ whole genome shotgun (WGS) entry which is preliminary data.</text>
</comment>
<dbReference type="PROSITE" id="PS00086">
    <property type="entry name" value="CYTOCHROME_P450"/>
    <property type="match status" value="1"/>
</dbReference>
<dbReference type="PRINTS" id="PR00385">
    <property type="entry name" value="P450"/>
</dbReference>
<dbReference type="GO" id="GO:0016705">
    <property type="term" value="F:oxidoreductase activity, acting on paired donors, with incorporation or reduction of molecular oxygen"/>
    <property type="evidence" value="ECO:0007669"/>
    <property type="project" value="InterPro"/>
</dbReference>
<keyword evidence="4 8" id="KW-0479">Metal-binding</keyword>
<keyword evidence="3 8" id="KW-0349">Heme</keyword>
<keyword evidence="10" id="KW-0812">Transmembrane</keyword>
<evidence type="ECO:0000256" key="2">
    <source>
        <dbReference type="ARBA" id="ARBA00010617"/>
    </source>
</evidence>
<keyword evidence="12" id="KW-1185">Reference proteome</keyword>
<evidence type="ECO:0000256" key="4">
    <source>
        <dbReference type="ARBA" id="ARBA00022723"/>
    </source>
</evidence>
<dbReference type="InterPro" id="IPR036396">
    <property type="entry name" value="Cyt_P450_sf"/>
</dbReference>
<dbReference type="SUPFAM" id="SSF48264">
    <property type="entry name" value="Cytochrome P450"/>
    <property type="match status" value="1"/>
</dbReference>
<dbReference type="InterPro" id="IPR002401">
    <property type="entry name" value="Cyt_P450_E_grp-I"/>
</dbReference>
<keyword evidence="10" id="KW-0472">Membrane</keyword>
<feature type="transmembrane region" description="Helical" evidence="10">
    <location>
        <begin position="12"/>
        <end position="32"/>
    </location>
</feature>
<dbReference type="OrthoDB" id="1470350at2759"/>
<dbReference type="CDD" id="cd11063">
    <property type="entry name" value="CYP52"/>
    <property type="match status" value="1"/>
</dbReference>
<dbReference type="GO" id="GO:0004497">
    <property type="term" value="F:monooxygenase activity"/>
    <property type="evidence" value="ECO:0007669"/>
    <property type="project" value="UniProtKB-KW"/>
</dbReference>
<dbReference type="InterPro" id="IPR017972">
    <property type="entry name" value="Cyt_P450_CS"/>
</dbReference>
<reference evidence="11" key="1">
    <citation type="submission" date="2022-07" db="EMBL/GenBank/DDBJ databases">
        <title>The genome of Lyophyllum shimeji provides insight into the initial evolution of ectomycorrhizal fungal genome.</title>
        <authorList>
            <person name="Kobayashi Y."/>
            <person name="Shibata T."/>
            <person name="Hirakawa H."/>
            <person name="Shigenobu S."/>
            <person name="Nishiyama T."/>
            <person name="Yamada A."/>
            <person name="Hasebe M."/>
            <person name="Kawaguchi M."/>
        </authorList>
    </citation>
    <scope>NUCLEOTIDE SEQUENCE</scope>
    <source>
        <strain evidence="11">AT787</strain>
    </source>
</reference>
<keyword evidence="10" id="KW-1133">Transmembrane helix</keyword>